<protein>
    <submittedName>
        <fullName evidence="1">Uncharacterized protein</fullName>
    </submittedName>
</protein>
<accession>A0A075IC31</accession>
<proteinExistence type="predicted"/>
<organism evidence="1">
    <name type="scientific">uncultured marine thaumarchaeote SAT1000_27_B10</name>
    <dbReference type="NCBI Taxonomy" id="1456401"/>
    <lineage>
        <taxon>Archaea</taxon>
        <taxon>Nitrososphaerota</taxon>
        <taxon>environmental samples</taxon>
    </lineage>
</organism>
<reference evidence="1" key="1">
    <citation type="journal article" date="2014" name="Genome Biol. Evol.">
        <title>Pangenome evidence for extensive interdomain horizontal transfer affecting lineage core and shell genes in uncultured planktonic thaumarchaeota and euryarchaeota.</title>
        <authorList>
            <person name="Deschamps P."/>
            <person name="Zivanovic Y."/>
            <person name="Moreira D."/>
            <person name="Rodriguez-Valera F."/>
            <person name="Lopez-Garcia P."/>
        </authorList>
    </citation>
    <scope>NUCLEOTIDE SEQUENCE</scope>
</reference>
<dbReference type="AlphaFoldDB" id="A0A075IC31"/>
<dbReference type="EMBL" id="KF901256">
    <property type="protein sequence ID" value="AIF24287.1"/>
    <property type="molecule type" value="Genomic_DNA"/>
</dbReference>
<name>A0A075IC31_9ARCH</name>
<evidence type="ECO:0000313" key="1">
    <source>
        <dbReference type="EMBL" id="AIF24287.1"/>
    </source>
</evidence>
<sequence length="200" mass="23152">MKKFMVLLIGVIFVALITASVQFAYADHTEPGIGIFKDATNVELIETTDTEYQVYLQIQVRNGNGQLISITESTMTGAYIPHELVDRVFDTLMGKKEIITIDNIKYEKVQYMFTPTLVQRTIGYYPIFSELTVELEVEEDVYTKMNEEKKNYSIWKIHYCADFDVHGYRCIPIFQVLTPTLTLEPNDIPTQQWTILRELS</sequence>